<dbReference type="PANTHER" id="PTHR21294">
    <property type="entry name" value="ELECTRON TRANSFER FLAVOPROTEIN BETA-SUBUNIT"/>
    <property type="match status" value="1"/>
</dbReference>
<dbReference type="InterPro" id="IPR014729">
    <property type="entry name" value="Rossmann-like_a/b/a_fold"/>
</dbReference>
<protein>
    <recommendedName>
        <fullName evidence="2">Electron transfer flavoprotein small subunit</fullName>
    </recommendedName>
</protein>
<accession>A0A069RFB6</accession>
<organism evidence="5 6">
    <name type="scientific">Peptoclostridium litorale DSM 5388</name>
    <dbReference type="NCBI Taxonomy" id="1121324"/>
    <lineage>
        <taxon>Bacteria</taxon>
        <taxon>Bacillati</taxon>
        <taxon>Bacillota</taxon>
        <taxon>Clostridia</taxon>
        <taxon>Peptostreptococcales</taxon>
        <taxon>Peptoclostridiaceae</taxon>
        <taxon>Peptoclostridium</taxon>
    </lineage>
</organism>
<dbReference type="EMBL" id="JJMM01000010">
    <property type="protein sequence ID" value="KDR95724.1"/>
    <property type="molecule type" value="Genomic_DNA"/>
</dbReference>
<evidence type="ECO:0000259" key="4">
    <source>
        <dbReference type="SMART" id="SM00893"/>
    </source>
</evidence>
<comment type="cofactor">
    <cofactor evidence="3">
        <name>AMP</name>
        <dbReference type="ChEBI" id="CHEBI:456215"/>
    </cofactor>
</comment>
<evidence type="ECO:0000313" key="5">
    <source>
        <dbReference type="EMBL" id="KDR95724.1"/>
    </source>
</evidence>
<dbReference type="Proteomes" id="UP000027946">
    <property type="component" value="Unassembled WGS sequence"/>
</dbReference>
<comment type="caution">
    <text evidence="5">The sequence shown here is derived from an EMBL/GenBank/DDBJ whole genome shotgun (WGS) entry which is preliminary data.</text>
</comment>
<evidence type="ECO:0000256" key="2">
    <source>
        <dbReference type="ARBA" id="ARBA00042002"/>
    </source>
</evidence>
<dbReference type="eggNOG" id="COG2086">
    <property type="taxonomic scope" value="Bacteria"/>
</dbReference>
<dbReference type="Pfam" id="PF01012">
    <property type="entry name" value="ETF"/>
    <property type="match status" value="1"/>
</dbReference>
<name>A0A069RFB6_PEPLI</name>
<evidence type="ECO:0000256" key="1">
    <source>
        <dbReference type="ARBA" id="ARBA00007557"/>
    </source>
</evidence>
<dbReference type="GO" id="GO:0009055">
    <property type="term" value="F:electron transfer activity"/>
    <property type="evidence" value="ECO:0007669"/>
    <property type="project" value="InterPro"/>
</dbReference>
<dbReference type="InterPro" id="IPR012255">
    <property type="entry name" value="ETF_b"/>
</dbReference>
<dbReference type="PANTHER" id="PTHR21294:SF17">
    <property type="entry name" value="PROTEIN FIXA"/>
    <property type="match status" value="1"/>
</dbReference>
<evidence type="ECO:0000256" key="3">
    <source>
        <dbReference type="ARBA" id="ARBA00049933"/>
    </source>
</evidence>
<evidence type="ECO:0000313" key="6">
    <source>
        <dbReference type="Proteomes" id="UP000027946"/>
    </source>
</evidence>
<dbReference type="InterPro" id="IPR014730">
    <property type="entry name" value="ETF_a/b_N"/>
</dbReference>
<dbReference type="STRING" id="1121324.CLIT_10c04510"/>
<dbReference type="OrthoDB" id="9804960at2"/>
<dbReference type="Gene3D" id="3.40.50.620">
    <property type="entry name" value="HUPs"/>
    <property type="match status" value="1"/>
</dbReference>
<dbReference type="CDD" id="cd01714">
    <property type="entry name" value="ETF_beta"/>
    <property type="match status" value="1"/>
</dbReference>
<dbReference type="PROSITE" id="PS01065">
    <property type="entry name" value="ETF_BETA"/>
    <property type="match status" value="1"/>
</dbReference>
<proteinExistence type="inferred from homology"/>
<feature type="domain" description="Electron transfer flavoprotein alpha/beta-subunit N-terminal" evidence="4">
    <location>
        <begin position="22"/>
        <end position="214"/>
    </location>
</feature>
<dbReference type="SMART" id="SM00893">
    <property type="entry name" value="ETF"/>
    <property type="match status" value="1"/>
</dbReference>
<comment type="similarity">
    <text evidence="1">Belongs to the ETF beta-subunit/FixA family.</text>
</comment>
<dbReference type="InterPro" id="IPR000049">
    <property type="entry name" value="ET-Flavoprotein_bsu_CS"/>
</dbReference>
<dbReference type="AlphaFoldDB" id="A0A069RFB6"/>
<gene>
    <name evidence="5" type="primary">etfB</name>
    <name evidence="5" type="ORF">CLIT_10c04510</name>
</gene>
<dbReference type="PIRSF" id="PIRSF000090">
    <property type="entry name" value="Beta-ETF"/>
    <property type="match status" value="1"/>
</dbReference>
<dbReference type="SUPFAM" id="SSF52402">
    <property type="entry name" value="Adenine nucleotide alpha hydrolases-like"/>
    <property type="match status" value="1"/>
</dbReference>
<sequence>MNIIVCVKQVPATNEVRMNEKTNTIIREGVESIINPYDMYALEEGIRIREKAGEGRVTALSMGIPSVTEMLREAMAIGADDAALLSDRKFAGADSLATAYTLSLGVRRIGDFDLIICGKQATDGDTAQVGPSLAEKLGIPHITYVDEVIDISEGVMRVKRATDEGHEVIDITLPAVMTVEKGINIPRLPSVYGLREALKREIPIWTHDDVNADGTMTGLDGSPTQVVRTFVPQSDKETVVLDGSCEADIKRLVDDLLDAGMMKREGVEFSWE</sequence>
<dbReference type="InterPro" id="IPR033948">
    <property type="entry name" value="ETF_beta_N"/>
</dbReference>
<keyword evidence="6" id="KW-1185">Reference proteome</keyword>
<reference evidence="5 6" key="1">
    <citation type="submission" date="2014-03" db="EMBL/GenBank/DDBJ databases">
        <title>Genome sequence of Clostridium litorale W6, DSM 5388.</title>
        <authorList>
            <person name="Poehlein A."/>
            <person name="Jagirdar A."/>
            <person name="Khonsari B."/>
            <person name="Chibani C.M."/>
            <person name="Gutierrez Gutierrez D.A."/>
            <person name="Davydova E."/>
            <person name="Alghaithi H.S."/>
            <person name="Nair K.P."/>
            <person name="Dhamotharan K."/>
            <person name="Chandran L."/>
            <person name="G W."/>
            <person name="Daniel R."/>
        </authorList>
    </citation>
    <scope>NUCLEOTIDE SEQUENCE [LARGE SCALE GENOMIC DNA]</scope>
    <source>
        <strain evidence="5 6">W6</strain>
    </source>
</reference>
<dbReference type="RefSeq" id="WP_038264210.1">
    <property type="nucleotide sequence ID" value="NZ_FSRH01000011.1"/>
</dbReference>